<dbReference type="Gene3D" id="2.20.25.10">
    <property type="match status" value="1"/>
</dbReference>
<dbReference type="HAMAP" id="MF_01187">
    <property type="entry name" value="UPF0434"/>
    <property type="match status" value="1"/>
</dbReference>
<comment type="similarity">
    <text evidence="1">In the N-terminal section; belongs to the LpxK family.</text>
</comment>
<sequence>MDAKFLEILVCPLCKGPLVFDKSKDELICKGDRLAFPIKDGIPMMLESEARELAPEEEVK</sequence>
<dbReference type="PANTHER" id="PTHR33505:SF4">
    <property type="entry name" value="PROTEIN PREY, MITOCHONDRIAL"/>
    <property type="match status" value="1"/>
</dbReference>
<protein>
    <recommendedName>
        <fullName evidence="3">UPF0434 protein CBW21_10805</fullName>
    </recommendedName>
</protein>
<dbReference type="Pfam" id="PF03966">
    <property type="entry name" value="Trm112p"/>
    <property type="match status" value="1"/>
</dbReference>
<accession>A0A1R0MQJ9</accession>
<dbReference type="Proteomes" id="UP000196342">
    <property type="component" value="Unassembled WGS sequence"/>
</dbReference>
<accession>A0A202BAQ7</accession>
<dbReference type="SMR" id="A0A1R0MQJ9"/>
<organism evidence="4 6">
    <name type="scientific">Chromobacterium violaceum</name>
    <dbReference type="NCBI Taxonomy" id="536"/>
    <lineage>
        <taxon>Bacteria</taxon>
        <taxon>Pseudomonadati</taxon>
        <taxon>Pseudomonadota</taxon>
        <taxon>Betaproteobacteria</taxon>
        <taxon>Neisseriales</taxon>
        <taxon>Chromobacteriaceae</taxon>
        <taxon>Chromobacterium</taxon>
    </lineage>
</organism>
<dbReference type="EMBL" id="NHOO01000007">
    <property type="protein sequence ID" value="OVE48430.1"/>
    <property type="molecule type" value="Genomic_DNA"/>
</dbReference>
<evidence type="ECO:0000256" key="2">
    <source>
        <dbReference type="ARBA" id="ARBA00061381"/>
    </source>
</evidence>
<proteinExistence type="inferred from homology"/>
<evidence type="ECO:0000256" key="1">
    <source>
        <dbReference type="ARBA" id="ARBA00061313"/>
    </source>
</evidence>
<dbReference type="EMBL" id="UIGR01000001">
    <property type="protein sequence ID" value="SUX33595.1"/>
    <property type="molecule type" value="Genomic_DNA"/>
</dbReference>
<evidence type="ECO:0000313" key="6">
    <source>
        <dbReference type="Proteomes" id="UP000196342"/>
    </source>
</evidence>
<evidence type="ECO:0000313" key="4">
    <source>
        <dbReference type="EMBL" id="OVE48430.1"/>
    </source>
</evidence>
<dbReference type="GO" id="GO:0005829">
    <property type="term" value="C:cytosol"/>
    <property type="evidence" value="ECO:0007669"/>
    <property type="project" value="TreeGrafter"/>
</dbReference>
<dbReference type="FunFam" id="2.20.25.10:FF:000002">
    <property type="entry name" value="UPF0434 protein YcaR"/>
    <property type="match status" value="1"/>
</dbReference>
<dbReference type="Proteomes" id="UP000254029">
    <property type="component" value="Unassembled WGS sequence"/>
</dbReference>
<dbReference type="InterPro" id="IPR005651">
    <property type="entry name" value="Trm112-like"/>
</dbReference>
<reference evidence="4 6" key="1">
    <citation type="submission" date="2017-05" db="EMBL/GenBank/DDBJ databases">
        <title>Chromobacterium violaceum GHPS1 isolated from Hydrocarbon polluted soil in French Guiana display an awesome secondary metabolite arsenal and a battery of drug and heavy-metal-resistance and detoxification of xenobiotics proteins.</title>
        <authorList>
            <person name="Belbahri L."/>
        </authorList>
    </citation>
    <scope>NUCLEOTIDE SEQUENCE [LARGE SCALE GENOMIC DNA]</scope>
    <source>
        <strain evidence="4 6">GHPS1</strain>
    </source>
</reference>
<gene>
    <name evidence="4" type="ORF">CBW21_10805</name>
    <name evidence="5" type="ORF">NCTC8684_02698</name>
</gene>
<evidence type="ECO:0000313" key="5">
    <source>
        <dbReference type="EMBL" id="SUX33595.1"/>
    </source>
</evidence>
<dbReference type="GO" id="GO:0016301">
    <property type="term" value="F:kinase activity"/>
    <property type="evidence" value="ECO:0007669"/>
    <property type="project" value="UniProtKB-KW"/>
</dbReference>
<dbReference type="SUPFAM" id="SSF158997">
    <property type="entry name" value="Trm112p-like"/>
    <property type="match status" value="1"/>
</dbReference>
<comment type="similarity">
    <text evidence="3">Belongs to the UPF0434 family.</text>
</comment>
<dbReference type="AlphaFoldDB" id="A0A1R0MQJ9"/>
<name>A0A1R0MQJ9_CHRVL</name>
<comment type="similarity">
    <text evidence="2">In the C-terminal section; belongs to the UPF0434 family.</text>
</comment>
<dbReference type="OMA" id="ELICHAD"/>
<comment type="caution">
    <text evidence="4">The sequence shown here is derived from an EMBL/GenBank/DDBJ whole genome shotgun (WGS) entry which is preliminary data.</text>
</comment>
<evidence type="ECO:0000313" key="7">
    <source>
        <dbReference type="Proteomes" id="UP000254029"/>
    </source>
</evidence>
<dbReference type="RefSeq" id="WP_011136892.1">
    <property type="nucleotide sequence ID" value="NZ_CP024028.1"/>
</dbReference>
<keyword evidence="6" id="KW-1185">Reference proteome</keyword>
<keyword evidence="4" id="KW-0808">Transferase</keyword>
<keyword evidence="4" id="KW-0418">Kinase</keyword>
<evidence type="ECO:0000256" key="3">
    <source>
        <dbReference type="HAMAP-Rule" id="MF_01187"/>
    </source>
</evidence>
<dbReference type="PANTHER" id="PTHR33505">
    <property type="entry name" value="ZGC:162634"/>
    <property type="match status" value="1"/>
</dbReference>
<reference evidence="5 7" key="2">
    <citation type="submission" date="2018-06" db="EMBL/GenBank/DDBJ databases">
        <authorList>
            <consortium name="Pathogen Informatics"/>
            <person name="Doyle S."/>
        </authorList>
    </citation>
    <scope>NUCLEOTIDE SEQUENCE [LARGE SCALE GENOMIC DNA]</scope>
    <source>
        <strain evidence="5 7">NCTC8684</strain>
    </source>
</reference>